<evidence type="ECO:0000313" key="2">
    <source>
        <dbReference type="EMBL" id="UPM42978.1"/>
    </source>
</evidence>
<dbReference type="SUPFAM" id="SSF55298">
    <property type="entry name" value="YjgF-like"/>
    <property type="match status" value="1"/>
</dbReference>
<comment type="similarity">
    <text evidence="1">Belongs to the RutC family.</text>
</comment>
<dbReference type="PANTHER" id="PTHR11803:SF58">
    <property type="entry name" value="PROTEIN HMF1-RELATED"/>
    <property type="match status" value="1"/>
</dbReference>
<dbReference type="InterPro" id="IPR006056">
    <property type="entry name" value="RidA"/>
</dbReference>
<keyword evidence="3" id="KW-1185">Reference proteome</keyword>
<dbReference type="AlphaFoldDB" id="A0A8U0A3G0"/>
<dbReference type="GO" id="GO:0005829">
    <property type="term" value="C:cytosol"/>
    <property type="evidence" value="ECO:0007669"/>
    <property type="project" value="TreeGrafter"/>
</dbReference>
<dbReference type="PANTHER" id="PTHR11803">
    <property type="entry name" value="2-IMINOBUTANOATE/2-IMINOPROPANOATE DEAMINASE RIDA"/>
    <property type="match status" value="1"/>
</dbReference>
<organism evidence="2 3">
    <name type="scientific">Halocatena salina</name>
    <dbReference type="NCBI Taxonomy" id="2934340"/>
    <lineage>
        <taxon>Archaea</taxon>
        <taxon>Methanobacteriati</taxon>
        <taxon>Methanobacteriota</taxon>
        <taxon>Stenosarchaea group</taxon>
        <taxon>Halobacteria</taxon>
        <taxon>Halobacteriales</taxon>
        <taxon>Natronomonadaceae</taxon>
        <taxon>Halocatena</taxon>
    </lineage>
</organism>
<name>A0A8U0A3G0_9EURY</name>
<sequence>MREIQTDDAPASIGPFSQGIVHGDTVYVSGQGPIDPDTGDVVGTSPGEQTRQTLENVEAILEAADTSLANVVKTTVFIDDMRYYDAVNEAYEALLSNPYPARSAVEVVKLPVDIDVEIEVIAARPDRHGQ</sequence>
<dbReference type="NCBIfam" id="TIGR00004">
    <property type="entry name" value="Rid family detoxifying hydrolase"/>
    <property type="match status" value="1"/>
</dbReference>
<dbReference type="Gene3D" id="3.30.1330.40">
    <property type="entry name" value="RutC-like"/>
    <property type="match status" value="1"/>
</dbReference>
<protein>
    <submittedName>
        <fullName evidence="2">Rid family detoxifying hydrolase</fullName>
    </submittedName>
</protein>
<dbReference type="Pfam" id="PF01042">
    <property type="entry name" value="Ribonuc_L-PSP"/>
    <property type="match status" value="1"/>
</dbReference>
<dbReference type="EMBL" id="CP096019">
    <property type="protein sequence ID" value="UPM42978.1"/>
    <property type="molecule type" value="Genomic_DNA"/>
</dbReference>
<dbReference type="InterPro" id="IPR006175">
    <property type="entry name" value="YjgF/YER057c/UK114"/>
</dbReference>
<proteinExistence type="inferred from homology"/>
<dbReference type="RefSeq" id="WP_247993648.1">
    <property type="nucleotide sequence ID" value="NZ_CP096019.1"/>
</dbReference>
<keyword evidence="2" id="KW-0378">Hydrolase</keyword>
<dbReference type="KEGG" id="haad:MW046_00655"/>
<gene>
    <name evidence="2" type="ORF">MW046_00655</name>
</gene>
<accession>A0A8U0A3G0</accession>
<dbReference type="GO" id="GO:0019239">
    <property type="term" value="F:deaminase activity"/>
    <property type="evidence" value="ECO:0007669"/>
    <property type="project" value="TreeGrafter"/>
</dbReference>
<dbReference type="CDD" id="cd00448">
    <property type="entry name" value="YjgF_YER057c_UK114_family"/>
    <property type="match status" value="1"/>
</dbReference>
<reference evidence="2" key="1">
    <citation type="submission" date="2022-04" db="EMBL/GenBank/DDBJ databases">
        <title>Halocatena sp. nov., isolated from a salt lake.</title>
        <authorList>
            <person name="Cui H.-L."/>
        </authorList>
    </citation>
    <scope>NUCLEOTIDE SEQUENCE</scope>
    <source>
        <strain evidence="2">AD-1</strain>
    </source>
</reference>
<evidence type="ECO:0000256" key="1">
    <source>
        <dbReference type="ARBA" id="ARBA00010552"/>
    </source>
</evidence>
<dbReference type="Proteomes" id="UP000831768">
    <property type="component" value="Chromosome"/>
</dbReference>
<dbReference type="InterPro" id="IPR035959">
    <property type="entry name" value="RutC-like_sf"/>
</dbReference>
<evidence type="ECO:0000313" key="3">
    <source>
        <dbReference type="Proteomes" id="UP000831768"/>
    </source>
</evidence>
<dbReference type="GeneID" id="71926512"/>
<dbReference type="FunFam" id="3.30.1330.40:FF:000001">
    <property type="entry name" value="L-PSP family endoribonuclease"/>
    <property type="match status" value="1"/>
</dbReference>